<dbReference type="Proteomes" id="UP001524383">
    <property type="component" value="Unassembled WGS sequence"/>
</dbReference>
<organism evidence="6 7">
    <name type="scientific">Methanocalculus taiwanensis</name>
    <dbReference type="NCBI Taxonomy" id="106207"/>
    <lineage>
        <taxon>Archaea</taxon>
        <taxon>Methanobacteriati</taxon>
        <taxon>Methanobacteriota</taxon>
        <taxon>Stenosarchaea group</taxon>
        <taxon>Methanomicrobia</taxon>
        <taxon>Methanomicrobiales</taxon>
        <taxon>Methanocalculaceae</taxon>
        <taxon>Methanocalculus</taxon>
    </lineage>
</organism>
<dbReference type="PROSITE" id="PS51656">
    <property type="entry name" value="4FE4S"/>
    <property type="match status" value="1"/>
</dbReference>
<evidence type="ECO:0000313" key="7">
    <source>
        <dbReference type="Proteomes" id="UP001524383"/>
    </source>
</evidence>
<evidence type="ECO:0000256" key="1">
    <source>
        <dbReference type="ARBA" id="ARBA00022485"/>
    </source>
</evidence>
<keyword evidence="2" id="KW-0479">Metal-binding</keyword>
<dbReference type="InterPro" id="IPR007202">
    <property type="entry name" value="4Fe-4S_dom"/>
</dbReference>
<dbReference type="Gene3D" id="1.10.15.40">
    <property type="entry name" value="Electron transport complex subunit B, putative Fe-S cluster"/>
    <property type="match status" value="1"/>
</dbReference>
<reference evidence="6 7" key="1">
    <citation type="submission" date="2019-08" db="EMBL/GenBank/DDBJ databases">
        <authorList>
            <person name="Chen S.-C."/>
            <person name="Lai M.-C."/>
            <person name="You Y.-T."/>
        </authorList>
    </citation>
    <scope>NUCLEOTIDE SEQUENCE [LARGE SCALE GENOMIC DNA]</scope>
    <source>
        <strain evidence="6 7">P2F9704a</strain>
    </source>
</reference>
<keyword evidence="3" id="KW-0408">Iron</keyword>
<comment type="caution">
    <text evidence="6">The sequence shown here is derived from an EMBL/GenBank/DDBJ whole genome shotgun (WGS) entry which is preliminary data.</text>
</comment>
<evidence type="ECO:0000259" key="5">
    <source>
        <dbReference type="PROSITE" id="PS51656"/>
    </source>
</evidence>
<feature type="domain" description="4Fe-4S" evidence="5">
    <location>
        <begin position="1"/>
        <end position="52"/>
    </location>
</feature>
<gene>
    <name evidence="6" type="ORF">FTO68_07520</name>
</gene>
<dbReference type="GO" id="GO:0046872">
    <property type="term" value="F:metal ion binding"/>
    <property type="evidence" value="ECO:0007669"/>
    <property type="project" value="UniProtKB-KW"/>
</dbReference>
<keyword evidence="7" id="KW-1185">Reference proteome</keyword>
<evidence type="ECO:0000256" key="2">
    <source>
        <dbReference type="ARBA" id="ARBA00022723"/>
    </source>
</evidence>
<dbReference type="GO" id="GO:0051539">
    <property type="term" value="F:4 iron, 4 sulfur cluster binding"/>
    <property type="evidence" value="ECO:0007669"/>
    <property type="project" value="UniProtKB-KW"/>
</dbReference>
<dbReference type="Pfam" id="PF04060">
    <property type="entry name" value="FeS"/>
    <property type="match status" value="1"/>
</dbReference>
<dbReference type="AlphaFoldDB" id="A0ABD4TM31"/>
<evidence type="ECO:0000313" key="6">
    <source>
        <dbReference type="EMBL" id="MCQ1538833.1"/>
    </source>
</evidence>
<dbReference type="EMBL" id="VOTZ01000014">
    <property type="protein sequence ID" value="MCQ1538833.1"/>
    <property type="molecule type" value="Genomic_DNA"/>
</dbReference>
<evidence type="ECO:0000256" key="3">
    <source>
        <dbReference type="ARBA" id="ARBA00023004"/>
    </source>
</evidence>
<name>A0ABD4TM31_9EURY</name>
<protein>
    <submittedName>
        <fullName evidence="6">Fe-S cluster protein</fullName>
    </submittedName>
</protein>
<accession>A0ABD4TM31</accession>
<proteinExistence type="predicted"/>
<evidence type="ECO:0000256" key="4">
    <source>
        <dbReference type="ARBA" id="ARBA00023014"/>
    </source>
</evidence>
<keyword evidence="1" id="KW-0004">4Fe-4S</keyword>
<keyword evidence="4" id="KW-0411">Iron-sulfur</keyword>
<sequence length="201" mass="21906">MAWIPPGKNCGLCGAQSCTAFTALVAAGAKSYRDCPFYMERERKTDSSYSGVDLLGLIYDFVIHPFPGEPSTRKDIVPFRPDLVERWEIKAGDLVIGRPAGAGCPITHALRVTGADPVSGIISCHVTSPLEARNEDCLDLKAYHVHAFEGIAEVVNREPTFGLRQRFQPGYCLMGLSHSGVVNMVITTRDGIRVRVEGVTL</sequence>
<dbReference type="RefSeq" id="WP_255332784.1">
    <property type="nucleotide sequence ID" value="NZ_VOTZ01000014.1"/>
</dbReference>